<dbReference type="InterPro" id="IPR012296">
    <property type="entry name" value="Nuclease_put_TT1808"/>
</dbReference>
<dbReference type="Pfam" id="PF05685">
    <property type="entry name" value="Uma2"/>
    <property type="match status" value="1"/>
</dbReference>
<comment type="caution">
    <text evidence="2">The sequence shown here is derived from an EMBL/GenBank/DDBJ whole genome shotgun (WGS) entry which is preliminary data.</text>
</comment>
<dbReference type="InterPro" id="IPR011335">
    <property type="entry name" value="Restrct_endonuc-II-like"/>
</dbReference>
<proteinExistence type="predicted"/>
<gene>
    <name evidence="2" type="ORF">GRAN_0708</name>
</gene>
<reference evidence="2 3" key="1">
    <citation type="submission" date="2018-11" db="EMBL/GenBank/DDBJ databases">
        <authorList>
            <person name="Mardanov A.V."/>
            <person name="Ravin N.V."/>
            <person name="Dedysh S.N."/>
        </authorList>
    </citation>
    <scope>NUCLEOTIDE SEQUENCE [LARGE SCALE GENOMIC DNA]</scope>
    <source>
        <strain evidence="2 3">AF10</strain>
    </source>
</reference>
<dbReference type="CDD" id="cd06260">
    <property type="entry name" value="DUF820-like"/>
    <property type="match status" value="1"/>
</dbReference>
<dbReference type="Gene3D" id="3.90.1570.10">
    <property type="entry name" value="tt1808, chain A"/>
    <property type="match status" value="1"/>
</dbReference>
<feature type="domain" description="Putative restriction endonuclease" evidence="1">
    <location>
        <begin position="9"/>
        <end position="64"/>
    </location>
</feature>
<accession>A0A4Q0T5N0</accession>
<evidence type="ECO:0000313" key="3">
    <source>
        <dbReference type="Proteomes" id="UP000289437"/>
    </source>
</evidence>
<dbReference type="RefSeq" id="WP_338323414.1">
    <property type="nucleotide sequence ID" value="NZ_RDSM01000001.1"/>
</dbReference>
<dbReference type="InterPro" id="IPR008538">
    <property type="entry name" value="Uma2"/>
</dbReference>
<evidence type="ECO:0000259" key="1">
    <source>
        <dbReference type="Pfam" id="PF05685"/>
    </source>
</evidence>
<dbReference type="AlphaFoldDB" id="A0A4Q0T5N0"/>
<protein>
    <recommendedName>
        <fullName evidence="1">Putative restriction endonuclease domain-containing protein</fullName>
    </recommendedName>
</protein>
<dbReference type="EMBL" id="RDSM01000001">
    <property type="protein sequence ID" value="RXH57398.1"/>
    <property type="molecule type" value="Genomic_DNA"/>
</dbReference>
<keyword evidence="3" id="KW-1185">Reference proteome</keyword>
<reference evidence="3" key="2">
    <citation type="submission" date="2019-02" db="EMBL/GenBank/DDBJ databases">
        <title>Granulicella sibirica sp. nov., a psychrotolerant acidobacterium isolated from an organic soil layer in forested tundra, West Siberia.</title>
        <authorList>
            <person name="Oshkin I.Y."/>
            <person name="Kulichevskaya I.S."/>
            <person name="Rijpstra W.I.C."/>
            <person name="Sinninghe Damste J.S."/>
            <person name="Rakitin A.L."/>
            <person name="Ravin N.V."/>
            <person name="Dedysh S.N."/>
        </authorList>
    </citation>
    <scope>NUCLEOTIDE SEQUENCE [LARGE SCALE GENOMIC DNA]</scope>
    <source>
        <strain evidence="3">AF10</strain>
    </source>
</reference>
<dbReference type="SUPFAM" id="SSF52980">
    <property type="entry name" value="Restriction endonuclease-like"/>
    <property type="match status" value="1"/>
</dbReference>
<dbReference type="Proteomes" id="UP000289437">
    <property type="component" value="Unassembled WGS sequence"/>
</dbReference>
<evidence type="ECO:0000313" key="2">
    <source>
        <dbReference type="EMBL" id="RXH57398.1"/>
    </source>
</evidence>
<organism evidence="2 3">
    <name type="scientific">Granulicella sibirica</name>
    <dbReference type="NCBI Taxonomy" id="2479048"/>
    <lineage>
        <taxon>Bacteria</taxon>
        <taxon>Pseudomonadati</taxon>
        <taxon>Acidobacteriota</taxon>
        <taxon>Terriglobia</taxon>
        <taxon>Terriglobales</taxon>
        <taxon>Acidobacteriaceae</taxon>
        <taxon>Granulicella</taxon>
    </lineage>
</organism>
<sequence>MLIPRSQKVDRIVREAPLLCIEVLSPEDTWAKRRARLNDYLAMGVEHVWCFDPDAREARRFTATGFVVASEPTLTVSGTPIVISITEVFSVLD</sequence>
<name>A0A4Q0T5N0_9BACT</name>